<name>A0ABQ5AKM5_9ASTR</name>
<reference evidence="1" key="1">
    <citation type="journal article" date="2022" name="Int. J. Mol. Sci.">
        <title>Draft Genome of Tanacetum Coccineum: Genomic Comparison of Closely Related Tanacetum-Family Plants.</title>
        <authorList>
            <person name="Yamashiro T."/>
            <person name="Shiraishi A."/>
            <person name="Nakayama K."/>
            <person name="Satake H."/>
        </authorList>
    </citation>
    <scope>NUCLEOTIDE SEQUENCE</scope>
</reference>
<dbReference type="PANTHER" id="PTHR11439">
    <property type="entry name" value="GAG-POL-RELATED RETROTRANSPOSON"/>
    <property type="match status" value="1"/>
</dbReference>
<keyword evidence="2" id="KW-1185">Reference proteome</keyword>
<dbReference type="CDD" id="cd09272">
    <property type="entry name" value="RNase_HI_RT_Ty1"/>
    <property type="match status" value="1"/>
</dbReference>
<dbReference type="Proteomes" id="UP001151760">
    <property type="component" value="Unassembled WGS sequence"/>
</dbReference>
<dbReference type="EMBL" id="BQNB010012340">
    <property type="protein sequence ID" value="GJT02312.1"/>
    <property type="molecule type" value="Genomic_DNA"/>
</dbReference>
<evidence type="ECO:0000313" key="2">
    <source>
        <dbReference type="Proteomes" id="UP001151760"/>
    </source>
</evidence>
<reference evidence="1" key="2">
    <citation type="submission" date="2022-01" db="EMBL/GenBank/DDBJ databases">
        <authorList>
            <person name="Yamashiro T."/>
            <person name="Shiraishi A."/>
            <person name="Satake H."/>
            <person name="Nakayama K."/>
        </authorList>
    </citation>
    <scope>NUCLEOTIDE SEQUENCE</scope>
</reference>
<protein>
    <submittedName>
        <fullName evidence="1">Uncharacterized protein</fullName>
    </submittedName>
</protein>
<organism evidence="1 2">
    <name type="scientific">Tanacetum coccineum</name>
    <dbReference type="NCBI Taxonomy" id="301880"/>
    <lineage>
        <taxon>Eukaryota</taxon>
        <taxon>Viridiplantae</taxon>
        <taxon>Streptophyta</taxon>
        <taxon>Embryophyta</taxon>
        <taxon>Tracheophyta</taxon>
        <taxon>Spermatophyta</taxon>
        <taxon>Magnoliopsida</taxon>
        <taxon>eudicotyledons</taxon>
        <taxon>Gunneridae</taxon>
        <taxon>Pentapetalae</taxon>
        <taxon>asterids</taxon>
        <taxon>campanulids</taxon>
        <taxon>Asterales</taxon>
        <taxon>Asteraceae</taxon>
        <taxon>Asteroideae</taxon>
        <taxon>Anthemideae</taxon>
        <taxon>Anthemidinae</taxon>
        <taxon>Tanacetum</taxon>
    </lineage>
</organism>
<comment type="caution">
    <text evidence="1">The sequence shown here is derived from an EMBL/GenBank/DDBJ whole genome shotgun (WGS) entry which is preliminary data.</text>
</comment>
<evidence type="ECO:0000313" key="1">
    <source>
        <dbReference type="EMBL" id="GJT02312.1"/>
    </source>
</evidence>
<sequence>MLTGQQILKCVFRYSTVSIVEPKNIKEAMLILQHRTKQCRKNFYQFDNYSLELIDKSSGKNRDQLKVEEGIDFEESFAPVARLEADSDPPIPTRYQARPTKKHLKEVKRIFPILKRYHSPGNSGLQAEYVALSASCAQVMWMRTQLQDYGFNYNKIPLYCDSQSAIAISCNPVQHSRTKHIHTSRNPLHKEQNISAVDSATTVEKLSDATNTIGARSEVLKEILEGNWTWPTKKELGLTSPRWSVSTATRKNTLQGSAGHPGIKTAGTRSLPEGLCQLRKLLQML</sequence>
<accession>A0ABQ5AKM5</accession>
<gene>
    <name evidence="1" type="ORF">Tco_0823481</name>
</gene>
<dbReference type="PANTHER" id="PTHR11439:SF470">
    <property type="entry name" value="CYSTEINE-RICH RLK (RECEPTOR-LIKE PROTEIN KINASE) 8"/>
    <property type="match status" value="1"/>
</dbReference>
<proteinExistence type="predicted"/>